<dbReference type="RefSeq" id="WP_247346180.1">
    <property type="nucleotide sequence ID" value="NZ_CP095550.1"/>
</dbReference>
<dbReference type="PROSITE" id="PS51354">
    <property type="entry name" value="GLUTAREDOXIN_2"/>
    <property type="match status" value="1"/>
</dbReference>
<feature type="domain" description="Glutaredoxin" evidence="1">
    <location>
        <begin position="8"/>
        <end position="58"/>
    </location>
</feature>
<evidence type="ECO:0000313" key="2">
    <source>
        <dbReference type="EMBL" id="MFD2214763.1"/>
    </source>
</evidence>
<reference evidence="3" key="1">
    <citation type="journal article" date="2019" name="Int. J. Syst. Evol. Microbiol.">
        <title>The Global Catalogue of Microorganisms (GCM) 10K type strain sequencing project: providing services to taxonomists for standard genome sequencing and annotation.</title>
        <authorList>
            <consortium name="The Broad Institute Genomics Platform"/>
            <consortium name="The Broad Institute Genome Sequencing Center for Infectious Disease"/>
            <person name="Wu L."/>
            <person name="Ma J."/>
        </authorList>
    </citation>
    <scope>NUCLEOTIDE SEQUENCE [LARGE SCALE GENOMIC DNA]</scope>
    <source>
        <strain evidence="3">CGMCC 1.15474</strain>
    </source>
</reference>
<sequence length="91" mass="10649">MKQRYILELYTRPTCSDCQEAKKYLQENEIPYIDKDVSKNSSLEKELIQLSGTRIVPTFAFYKKGFLGSKKLVKNIIGFEMNKQEISTYLD</sequence>
<dbReference type="InterPro" id="IPR036249">
    <property type="entry name" value="Thioredoxin-like_sf"/>
</dbReference>
<dbReference type="CDD" id="cd02976">
    <property type="entry name" value="NrdH"/>
    <property type="match status" value="1"/>
</dbReference>
<evidence type="ECO:0000259" key="1">
    <source>
        <dbReference type="Pfam" id="PF00462"/>
    </source>
</evidence>
<dbReference type="SUPFAM" id="SSF52833">
    <property type="entry name" value="Thioredoxin-like"/>
    <property type="match status" value="1"/>
</dbReference>
<dbReference type="EMBL" id="JBHUIK010000003">
    <property type="protein sequence ID" value="MFD2214763.1"/>
    <property type="molecule type" value="Genomic_DNA"/>
</dbReference>
<keyword evidence="3" id="KW-1185">Reference proteome</keyword>
<evidence type="ECO:0000313" key="3">
    <source>
        <dbReference type="Proteomes" id="UP001597318"/>
    </source>
</evidence>
<dbReference type="Gene3D" id="3.40.30.10">
    <property type="entry name" value="Glutaredoxin"/>
    <property type="match status" value="1"/>
</dbReference>
<dbReference type="Proteomes" id="UP001597318">
    <property type="component" value="Unassembled WGS sequence"/>
</dbReference>
<organism evidence="2 3">
    <name type="scientific">Metabacillus endolithicus</name>
    <dbReference type="NCBI Taxonomy" id="1535204"/>
    <lineage>
        <taxon>Bacteria</taxon>
        <taxon>Bacillati</taxon>
        <taxon>Bacillota</taxon>
        <taxon>Bacilli</taxon>
        <taxon>Bacillales</taxon>
        <taxon>Bacillaceae</taxon>
        <taxon>Metabacillus</taxon>
    </lineage>
</organism>
<gene>
    <name evidence="2" type="ORF">ACFSKK_13820</name>
</gene>
<proteinExistence type="predicted"/>
<comment type="caution">
    <text evidence="2">The sequence shown here is derived from an EMBL/GenBank/DDBJ whole genome shotgun (WGS) entry which is preliminary data.</text>
</comment>
<dbReference type="Pfam" id="PF00462">
    <property type="entry name" value="Glutaredoxin"/>
    <property type="match status" value="1"/>
</dbReference>
<protein>
    <submittedName>
        <fullName evidence="2">Glutaredoxin family protein</fullName>
    </submittedName>
</protein>
<accession>A0ABW5C1L9</accession>
<dbReference type="InterPro" id="IPR002109">
    <property type="entry name" value="Glutaredoxin"/>
</dbReference>
<name>A0ABW5C1L9_9BACI</name>